<organism evidence="2 3">
    <name type="scientific">Venustampulla echinocandica</name>
    <dbReference type="NCBI Taxonomy" id="2656787"/>
    <lineage>
        <taxon>Eukaryota</taxon>
        <taxon>Fungi</taxon>
        <taxon>Dikarya</taxon>
        <taxon>Ascomycota</taxon>
        <taxon>Pezizomycotina</taxon>
        <taxon>Leotiomycetes</taxon>
        <taxon>Helotiales</taxon>
        <taxon>Pleuroascaceae</taxon>
        <taxon>Venustampulla</taxon>
    </lineage>
</organism>
<dbReference type="AlphaFoldDB" id="A0A370TJF3"/>
<feature type="region of interest" description="Disordered" evidence="1">
    <location>
        <begin position="1"/>
        <end position="32"/>
    </location>
</feature>
<dbReference type="EMBL" id="NPIC01000006">
    <property type="protein sequence ID" value="RDL35476.1"/>
    <property type="molecule type" value="Genomic_DNA"/>
</dbReference>
<proteinExistence type="predicted"/>
<comment type="caution">
    <text evidence="2">The sequence shown here is derived from an EMBL/GenBank/DDBJ whole genome shotgun (WGS) entry which is preliminary data.</text>
</comment>
<sequence length="81" mass="8736">MPLPTPARARANQLWRPTGAPTPRKTNLNPANNSIVLVLRSTQPFSARPPSLNGKATASATSDPMTGHLGARQQQQQQQHC</sequence>
<evidence type="ECO:0000313" key="3">
    <source>
        <dbReference type="Proteomes" id="UP000254866"/>
    </source>
</evidence>
<name>A0A370TJF3_9HELO</name>
<dbReference type="Proteomes" id="UP000254866">
    <property type="component" value="Unassembled WGS sequence"/>
</dbReference>
<dbReference type="GeneID" id="43600256"/>
<protein>
    <submittedName>
        <fullName evidence="2">Uncharacterized protein</fullName>
    </submittedName>
</protein>
<feature type="region of interest" description="Disordered" evidence="1">
    <location>
        <begin position="45"/>
        <end position="81"/>
    </location>
</feature>
<reference evidence="2 3" key="1">
    <citation type="journal article" date="2018" name="IMA Fungus">
        <title>IMA Genome-F 9: Draft genome sequence of Annulohypoxylon stygium, Aspergillus mulundensis, Berkeleyomyces basicola (syn. Thielaviopsis basicola), Ceratocystis smalleyi, two Cercospora beticola strains, Coleophoma cylindrospora, Fusarium fracticaudum, Phialophora cf. hyalina, and Morchella septimelata.</title>
        <authorList>
            <person name="Wingfield B.D."/>
            <person name="Bills G.F."/>
            <person name="Dong Y."/>
            <person name="Huang W."/>
            <person name="Nel W.J."/>
            <person name="Swalarsk-Parry B.S."/>
            <person name="Vaghefi N."/>
            <person name="Wilken P.M."/>
            <person name="An Z."/>
            <person name="de Beer Z.W."/>
            <person name="De Vos L."/>
            <person name="Chen L."/>
            <person name="Duong T.A."/>
            <person name="Gao Y."/>
            <person name="Hammerbacher A."/>
            <person name="Kikkert J.R."/>
            <person name="Li Y."/>
            <person name="Li H."/>
            <person name="Li K."/>
            <person name="Li Q."/>
            <person name="Liu X."/>
            <person name="Ma X."/>
            <person name="Naidoo K."/>
            <person name="Pethybridge S.J."/>
            <person name="Sun J."/>
            <person name="Steenkamp E.T."/>
            <person name="van der Nest M.A."/>
            <person name="van Wyk S."/>
            <person name="Wingfield M.J."/>
            <person name="Xiong C."/>
            <person name="Yue Q."/>
            <person name="Zhang X."/>
        </authorList>
    </citation>
    <scope>NUCLEOTIDE SEQUENCE [LARGE SCALE GENOMIC DNA]</scope>
    <source>
        <strain evidence="2 3">BP 5553</strain>
    </source>
</reference>
<evidence type="ECO:0000256" key="1">
    <source>
        <dbReference type="SAM" id="MobiDB-lite"/>
    </source>
</evidence>
<dbReference type="RefSeq" id="XP_031868299.1">
    <property type="nucleotide sequence ID" value="XM_032016030.1"/>
</dbReference>
<evidence type="ECO:0000313" key="2">
    <source>
        <dbReference type="EMBL" id="RDL35476.1"/>
    </source>
</evidence>
<keyword evidence="3" id="KW-1185">Reference proteome</keyword>
<feature type="compositionally biased region" description="Polar residues" evidence="1">
    <location>
        <begin position="54"/>
        <end position="64"/>
    </location>
</feature>
<gene>
    <name evidence="2" type="ORF">BP5553_07407</name>
</gene>
<accession>A0A370TJF3</accession>